<proteinExistence type="inferred from homology"/>
<evidence type="ECO:0000256" key="2">
    <source>
        <dbReference type="ARBA" id="ARBA00022763"/>
    </source>
</evidence>
<dbReference type="Pfam" id="PF00270">
    <property type="entry name" value="DEAD"/>
    <property type="match status" value="1"/>
</dbReference>
<dbReference type="PROSITE" id="PS51194">
    <property type="entry name" value="HELICASE_CTER"/>
    <property type="match status" value="1"/>
</dbReference>
<dbReference type="InterPro" id="IPR014001">
    <property type="entry name" value="Helicase_ATP-bd"/>
</dbReference>
<dbReference type="EMBL" id="FQWV01000009">
    <property type="protein sequence ID" value="SHH57648.1"/>
    <property type="molecule type" value="Genomic_DNA"/>
</dbReference>
<keyword evidence="2" id="KW-0227">DNA damage</keyword>
<dbReference type="GO" id="GO:0016887">
    <property type="term" value="F:ATP hydrolysis activity"/>
    <property type="evidence" value="ECO:0007669"/>
    <property type="project" value="TreeGrafter"/>
</dbReference>
<dbReference type="SMART" id="SM00487">
    <property type="entry name" value="DEXDc"/>
    <property type="match status" value="1"/>
</dbReference>
<keyword evidence="3" id="KW-0378">Hydrolase</keyword>
<dbReference type="OrthoDB" id="372104at2157"/>
<evidence type="ECO:0000256" key="9">
    <source>
        <dbReference type="ARBA" id="ARBA00093467"/>
    </source>
</evidence>
<dbReference type="PANTHER" id="PTHR47962:SF6">
    <property type="entry name" value="LARGE HELICASE-RELATED PROTEIN"/>
    <property type="match status" value="1"/>
</dbReference>
<dbReference type="InterPro" id="IPR001650">
    <property type="entry name" value="Helicase_C-like"/>
</dbReference>
<accession>A0A1M5U3X9</accession>
<evidence type="ECO:0000313" key="13">
    <source>
        <dbReference type="EMBL" id="SHH57648.1"/>
    </source>
</evidence>
<dbReference type="Pfam" id="PF08494">
    <property type="entry name" value="DEAD_assoc"/>
    <property type="match status" value="1"/>
</dbReference>
<dbReference type="Gene3D" id="3.40.50.300">
    <property type="entry name" value="P-loop containing nucleotide triphosphate hydrolases"/>
    <property type="match status" value="2"/>
</dbReference>
<dbReference type="GO" id="GO:0003677">
    <property type="term" value="F:DNA binding"/>
    <property type="evidence" value="ECO:0007669"/>
    <property type="project" value="UniProtKB-KW"/>
</dbReference>
<dbReference type="PIRSF" id="PIRSF037307">
    <property type="entry name" value="Lhr-like_helic_prd"/>
    <property type="match status" value="1"/>
</dbReference>
<feature type="region of interest" description="Disordered" evidence="10">
    <location>
        <begin position="915"/>
        <end position="947"/>
    </location>
</feature>
<dbReference type="InterPro" id="IPR027417">
    <property type="entry name" value="P-loop_NTPase"/>
</dbReference>
<dbReference type="InterPro" id="IPR017170">
    <property type="entry name" value="Lhr-like"/>
</dbReference>
<comment type="similarity">
    <text evidence="9">Belongs to the Lhr helicase family. Lhr-Core subfamily.</text>
</comment>
<evidence type="ECO:0000256" key="7">
    <source>
        <dbReference type="ARBA" id="ARBA00023204"/>
    </source>
</evidence>
<protein>
    <submittedName>
        <fullName evidence="13">ATP dependent helicase, Lhr family</fullName>
    </submittedName>
</protein>
<evidence type="ECO:0000256" key="6">
    <source>
        <dbReference type="ARBA" id="ARBA00023125"/>
    </source>
</evidence>
<dbReference type="NCBIfam" id="NF010338">
    <property type="entry name" value="PRK13767.1"/>
    <property type="match status" value="1"/>
</dbReference>
<gene>
    <name evidence="13" type="ORF">SAMN05443636_2906</name>
</gene>
<feature type="domain" description="Helicase C-terminal" evidence="12">
    <location>
        <begin position="309"/>
        <end position="460"/>
    </location>
</feature>
<evidence type="ECO:0000259" key="12">
    <source>
        <dbReference type="PROSITE" id="PS51194"/>
    </source>
</evidence>
<dbReference type="Pfam" id="PF00271">
    <property type="entry name" value="Helicase_C"/>
    <property type="match status" value="1"/>
</dbReference>
<dbReference type="Pfam" id="PF19306">
    <property type="entry name" value="WHD_Lhr"/>
    <property type="match status" value="1"/>
</dbReference>
<organism evidence="13 14">
    <name type="scientific">Halobaculum gomorrense</name>
    <dbReference type="NCBI Taxonomy" id="43928"/>
    <lineage>
        <taxon>Archaea</taxon>
        <taxon>Methanobacteriati</taxon>
        <taxon>Methanobacteriota</taxon>
        <taxon>Stenosarchaea group</taxon>
        <taxon>Halobacteria</taxon>
        <taxon>Halobacteriales</taxon>
        <taxon>Haloferacaceae</taxon>
        <taxon>Halobaculum</taxon>
    </lineage>
</organism>
<dbReference type="SMART" id="SM00490">
    <property type="entry name" value="HELICc"/>
    <property type="match status" value="1"/>
</dbReference>
<dbReference type="GO" id="GO:0006281">
    <property type="term" value="P:DNA repair"/>
    <property type="evidence" value="ECO:0007669"/>
    <property type="project" value="UniProtKB-KW"/>
</dbReference>
<dbReference type="SUPFAM" id="SSF52540">
    <property type="entry name" value="P-loop containing nucleoside triphosphate hydrolases"/>
    <property type="match status" value="1"/>
</dbReference>
<keyword evidence="1" id="KW-0547">Nucleotide-binding</keyword>
<dbReference type="CDD" id="cd17922">
    <property type="entry name" value="DEXHc_LHR-like"/>
    <property type="match status" value="1"/>
</dbReference>
<dbReference type="GO" id="GO:0140097">
    <property type="term" value="F:catalytic activity, acting on DNA"/>
    <property type="evidence" value="ECO:0007669"/>
    <property type="project" value="UniProtKB-ARBA"/>
</dbReference>
<keyword evidence="14" id="KW-1185">Reference proteome</keyword>
<feature type="compositionally biased region" description="Gly residues" evidence="10">
    <location>
        <begin position="921"/>
        <end position="933"/>
    </location>
</feature>
<keyword evidence="5" id="KW-0067">ATP-binding</keyword>
<dbReference type="InterPro" id="IPR052511">
    <property type="entry name" value="ATP-dep_Helicase"/>
</dbReference>
<evidence type="ECO:0000256" key="10">
    <source>
        <dbReference type="SAM" id="MobiDB-lite"/>
    </source>
</evidence>
<evidence type="ECO:0000256" key="4">
    <source>
        <dbReference type="ARBA" id="ARBA00022806"/>
    </source>
</evidence>
<evidence type="ECO:0000256" key="1">
    <source>
        <dbReference type="ARBA" id="ARBA00022741"/>
    </source>
</evidence>
<dbReference type="CDD" id="cd18796">
    <property type="entry name" value="SF2_C_LHR"/>
    <property type="match status" value="1"/>
</dbReference>
<dbReference type="GO" id="GO:0004386">
    <property type="term" value="F:helicase activity"/>
    <property type="evidence" value="ECO:0007669"/>
    <property type="project" value="UniProtKB-KW"/>
</dbReference>
<dbReference type="RefSeq" id="WP_079991672.1">
    <property type="nucleotide sequence ID" value="NZ_FQWV01000009.1"/>
</dbReference>
<dbReference type="PROSITE" id="PS51192">
    <property type="entry name" value="HELICASE_ATP_BIND_1"/>
    <property type="match status" value="1"/>
</dbReference>
<evidence type="ECO:0000256" key="3">
    <source>
        <dbReference type="ARBA" id="ARBA00022801"/>
    </source>
</evidence>
<dbReference type="STRING" id="43928.SAMN05443636_2906"/>
<reference evidence="13 14" key="1">
    <citation type="submission" date="2016-11" db="EMBL/GenBank/DDBJ databases">
        <authorList>
            <person name="Jaros S."/>
            <person name="Januszkiewicz K."/>
            <person name="Wedrychowicz H."/>
        </authorList>
    </citation>
    <scope>NUCLEOTIDE SEQUENCE [LARGE SCALE GENOMIC DNA]</scope>
    <source>
        <strain evidence="13 14">DSM 9297</strain>
    </source>
</reference>
<dbReference type="InterPro" id="IPR011545">
    <property type="entry name" value="DEAD/DEAH_box_helicase_dom"/>
</dbReference>
<dbReference type="InterPro" id="IPR013701">
    <property type="entry name" value="Lhr-like_DEAD/DEAH_assoc"/>
</dbReference>
<dbReference type="AlphaFoldDB" id="A0A1M5U3X9"/>
<dbReference type="PANTHER" id="PTHR47962">
    <property type="entry name" value="ATP-DEPENDENT HELICASE LHR-RELATED-RELATED"/>
    <property type="match status" value="1"/>
</dbReference>
<keyword evidence="4 13" id="KW-0347">Helicase</keyword>
<name>A0A1M5U3X9_9EURY</name>
<dbReference type="GO" id="GO:0005524">
    <property type="term" value="F:ATP binding"/>
    <property type="evidence" value="ECO:0007669"/>
    <property type="project" value="UniProtKB-KW"/>
</dbReference>
<keyword evidence="8" id="KW-0413">Isomerase</keyword>
<keyword evidence="7" id="KW-0234">DNA repair</keyword>
<evidence type="ECO:0000259" key="11">
    <source>
        <dbReference type="PROSITE" id="PS51192"/>
    </source>
</evidence>
<evidence type="ECO:0000313" key="14">
    <source>
        <dbReference type="Proteomes" id="UP000184357"/>
    </source>
</evidence>
<evidence type="ECO:0000256" key="5">
    <source>
        <dbReference type="ARBA" id="ARBA00022840"/>
    </source>
</evidence>
<dbReference type="InterPro" id="IPR045628">
    <property type="entry name" value="Lhr_WH_dom"/>
</dbReference>
<sequence length="947" mass="104754">MTDGRALLAATDADYEFDPATVDIADGDVFDRLEPSVREWWVERFGAYVDGNGGFFTPPQREAIPLIDEGESCLVASPTGSGKSLSAFTAILNDLFRRERKDPDGLDNAVYCLYVSPLKSLANDIARNLAEPIEGIAENLAARGHDTEIRQAIRHGDTPDSERRKMLAETPHVLNTTPETLAILLNSPKFNEKLASVEYIVVDEIHSLADAKRGTHLAVSLERLERLCEGSPTRVGCSATIEPLSMMANFLVGGTTADSDTGDDGEWTPRDCEIVDTRFVRDFDLRLECPTDDLIDTPRDVVNERFHDRLHELIDGHENTLVFTNTRSGAERVLATLRERYGYDEADSGCHHGSMSTKHREAVEEKLKSGDVDVVTTSTSLELGIDMPHVDLVVQVGSPKSVASLLQRVGRAGHRLGQTVEGRVIALDRDELVECAVMLRKAEEGFVDRVFVPENAQDVAAQQVYGMAINGVKREADVRDTLASAYPYRNYSGTEWEQLMRYLTADHEGMEEKNAYAKVWRDTNDPPDGEHHHEAFDVGEPLIGKRGRLARVIYMTNVGTIPDSFTIDVVTRGGDEWVGQLDEAYLDTLEPGDVFSLGGATYQYSYRRGSKVYVDPSSQRPTVPSWFSERLPLSYDLGREILAFQAEVMKRLGAGGPADARRWLRRLPLDENAVRAITRMFDEQRRYLGPEGVSTPDRLVVEQVLDRAEYRRRYHVHSAYGREFNDGLSRLVAYRCTRRANANVQVAVADNGFTVSMPLNRKVDVGDVIASIDPEDAASDFREALQGTDLLKRYFRINATRSLMILKRYKGHEKSAAQQQVSAEMLVSFAEDLDSFAVLEETYREIVEDKLNLAGIREVLGSIRAGDIEVVSREVDAPSPRAFGLATLSASDTVLAEDEDAALAEFHARVMEQLGDDEPGTVGGGPEGTGVGGVLADSEGTVDSDPD</sequence>
<feature type="domain" description="Helicase ATP-binding" evidence="11">
    <location>
        <begin position="64"/>
        <end position="259"/>
    </location>
</feature>
<dbReference type="Proteomes" id="UP000184357">
    <property type="component" value="Unassembled WGS sequence"/>
</dbReference>
<evidence type="ECO:0000256" key="8">
    <source>
        <dbReference type="ARBA" id="ARBA00023235"/>
    </source>
</evidence>
<keyword evidence="6" id="KW-0238">DNA-binding</keyword>